<reference evidence="1 2" key="1">
    <citation type="journal article" date="2021" name="Nat. Plants">
        <title>The Taxus genome provides insights into paclitaxel biosynthesis.</title>
        <authorList>
            <person name="Xiong X."/>
            <person name="Gou J."/>
            <person name="Liao Q."/>
            <person name="Li Y."/>
            <person name="Zhou Q."/>
            <person name="Bi G."/>
            <person name="Li C."/>
            <person name="Du R."/>
            <person name="Wang X."/>
            <person name="Sun T."/>
            <person name="Guo L."/>
            <person name="Liang H."/>
            <person name="Lu P."/>
            <person name="Wu Y."/>
            <person name="Zhang Z."/>
            <person name="Ro D.K."/>
            <person name="Shang Y."/>
            <person name="Huang S."/>
            <person name="Yan J."/>
        </authorList>
    </citation>
    <scope>NUCLEOTIDE SEQUENCE [LARGE SCALE GENOMIC DNA]</scope>
    <source>
        <strain evidence="1">Ta-2019</strain>
    </source>
</reference>
<organism evidence="1 2">
    <name type="scientific">Taxus chinensis</name>
    <name type="common">Chinese yew</name>
    <name type="synonym">Taxus wallichiana var. chinensis</name>
    <dbReference type="NCBI Taxonomy" id="29808"/>
    <lineage>
        <taxon>Eukaryota</taxon>
        <taxon>Viridiplantae</taxon>
        <taxon>Streptophyta</taxon>
        <taxon>Embryophyta</taxon>
        <taxon>Tracheophyta</taxon>
        <taxon>Spermatophyta</taxon>
        <taxon>Pinopsida</taxon>
        <taxon>Pinidae</taxon>
        <taxon>Conifers II</taxon>
        <taxon>Cupressales</taxon>
        <taxon>Taxaceae</taxon>
        <taxon>Taxus</taxon>
    </lineage>
</organism>
<protein>
    <submittedName>
        <fullName evidence="1">Uncharacterized protein</fullName>
    </submittedName>
</protein>
<gene>
    <name evidence="1" type="ORF">KI387_009469</name>
</gene>
<name>A0AA38FJA9_TAXCH</name>
<evidence type="ECO:0000313" key="2">
    <source>
        <dbReference type="Proteomes" id="UP000824469"/>
    </source>
</evidence>
<sequence>MEKAEGYDLHISREFAKRWKKRWVSIKGLSIEITEELISNVTGFKREGFRFFKKICDKDEEGKKLFQEGDLICPFQGGFLRDSLSKPFEEVAKLVIKYITEDGRYQVVKGRHLLGKKVLPLHQVVILLIHHHVLYSILQPIIGIEFRNSHAGGGPISRPPEKQVASSKGFEKANCSGGEVVGEDGEGSNVRDSLDVKFASSLLAMGKGTEGLNRVRKGQGKDFSPHRMKMKELVSNLVVENKVFDHKINVIVNFSKLSLECCLSQIKLDDMLVGKEILEHPKKRNKGYTSGGKRDRFRVLLKDLEATVFNMKVAISGMSH</sequence>
<evidence type="ECO:0000313" key="1">
    <source>
        <dbReference type="EMBL" id="KAH9305065.1"/>
    </source>
</evidence>
<dbReference type="AlphaFoldDB" id="A0AA38FJA9"/>
<accession>A0AA38FJA9</accession>
<dbReference type="Proteomes" id="UP000824469">
    <property type="component" value="Unassembled WGS sequence"/>
</dbReference>
<comment type="caution">
    <text evidence="1">The sequence shown here is derived from an EMBL/GenBank/DDBJ whole genome shotgun (WGS) entry which is preliminary data.</text>
</comment>
<proteinExistence type="predicted"/>
<dbReference type="EMBL" id="JAHRHJ020000008">
    <property type="protein sequence ID" value="KAH9305065.1"/>
    <property type="molecule type" value="Genomic_DNA"/>
</dbReference>
<keyword evidence="2" id="KW-1185">Reference proteome</keyword>